<feature type="region of interest" description="Disordered" evidence="1">
    <location>
        <begin position="192"/>
        <end position="230"/>
    </location>
</feature>
<comment type="caution">
    <text evidence="2">The sequence shown here is derived from an EMBL/GenBank/DDBJ whole genome shotgun (WGS) entry which is preliminary data.</text>
</comment>
<reference evidence="2" key="1">
    <citation type="submission" date="2021-03" db="EMBL/GenBank/DDBJ databases">
        <authorList>
            <person name="Tagirdzhanova G."/>
        </authorList>
    </citation>
    <scope>NUCLEOTIDE SEQUENCE</scope>
</reference>
<proteinExistence type="predicted"/>
<name>A0A8H3EXC0_9LECA</name>
<dbReference type="OrthoDB" id="10263401at2759"/>
<dbReference type="Pfam" id="PF13376">
    <property type="entry name" value="OmdA"/>
    <property type="match status" value="1"/>
</dbReference>
<dbReference type="EMBL" id="CAJPDQ010000008">
    <property type="protein sequence ID" value="CAF9913365.1"/>
    <property type="molecule type" value="Genomic_DNA"/>
</dbReference>
<evidence type="ECO:0000313" key="2">
    <source>
        <dbReference type="EMBL" id="CAF9913365.1"/>
    </source>
</evidence>
<feature type="compositionally biased region" description="Basic and acidic residues" evidence="1">
    <location>
        <begin position="221"/>
        <end position="230"/>
    </location>
</feature>
<sequence>MPVKSPEILVPNLLGWRQWLANNHSKSTAIWLVVARQEGTIPKVIYKDALDEALCYGWIDSGGGPRDQDTRYVRFGPRKANSPWSRRNIGFIERLEREGRMAEPGKAAVARAKSDGYWDAAYSADHIPDDLSAAITSSADAQTTWDSMAKRDRYAILVRLGSLPIASEARNKKIKSVVERLEDQQTVAASETVTEAGVSNDEEILSKIPPRISRGTRSSRRLAEARSKEA</sequence>
<protein>
    <recommendedName>
        <fullName evidence="4">OmdA domain containing protein</fullName>
    </recommendedName>
</protein>
<keyword evidence="3" id="KW-1185">Reference proteome</keyword>
<evidence type="ECO:0000256" key="1">
    <source>
        <dbReference type="SAM" id="MobiDB-lite"/>
    </source>
</evidence>
<dbReference type="AlphaFoldDB" id="A0A8H3EXC0"/>
<evidence type="ECO:0000313" key="3">
    <source>
        <dbReference type="Proteomes" id="UP000664169"/>
    </source>
</evidence>
<organism evidence="2 3">
    <name type="scientific">Gomphillus americanus</name>
    <dbReference type="NCBI Taxonomy" id="1940652"/>
    <lineage>
        <taxon>Eukaryota</taxon>
        <taxon>Fungi</taxon>
        <taxon>Dikarya</taxon>
        <taxon>Ascomycota</taxon>
        <taxon>Pezizomycotina</taxon>
        <taxon>Lecanoromycetes</taxon>
        <taxon>OSLEUM clade</taxon>
        <taxon>Ostropomycetidae</taxon>
        <taxon>Ostropales</taxon>
        <taxon>Graphidaceae</taxon>
        <taxon>Gomphilloideae</taxon>
        <taxon>Gomphillus</taxon>
    </lineage>
</organism>
<gene>
    <name evidence="2" type="ORF">GOMPHAMPRED_007873</name>
</gene>
<evidence type="ECO:0008006" key="4">
    <source>
        <dbReference type="Google" id="ProtNLM"/>
    </source>
</evidence>
<dbReference type="Proteomes" id="UP000664169">
    <property type="component" value="Unassembled WGS sequence"/>
</dbReference>
<accession>A0A8H3EXC0</accession>